<reference evidence="1 2" key="1">
    <citation type="submission" date="2023-01" db="EMBL/GenBank/DDBJ databases">
        <title>Novel species of the genus Asticcacaulis isolated from rivers.</title>
        <authorList>
            <person name="Lu H."/>
        </authorList>
    </citation>
    <scope>NUCLEOTIDE SEQUENCE [LARGE SCALE GENOMIC DNA]</scope>
    <source>
        <strain evidence="1 2">DXS10W</strain>
    </source>
</reference>
<dbReference type="RefSeq" id="WP_272742064.1">
    <property type="nucleotide sequence ID" value="NZ_JAQQKW010000008.1"/>
</dbReference>
<protein>
    <submittedName>
        <fullName evidence="1">Uncharacterized protein</fullName>
    </submittedName>
</protein>
<proteinExistence type="predicted"/>
<dbReference type="Proteomes" id="UP001216595">
    <property type="component" value="Unassembled WGS sequence"/>
</dbReference>
<sequence length="219" mass="24607">MSIFKYFTKEAHALELIKKGVLMMQPLSHFRGREADGVRGDPLDGILTYAPENGLVMNMEDGRVLTLEGGSFNSSVSHNDIFVYCASNQLSTELAKMFGAFCVEIPDPEVLVRRLKQRAHPTSQLDYERVVSGKVEYREHTKEPGADWALPERLVLIKPEGFAWQDEFRIAVGKRNTMSVENVGLTIQTGPVDSVFQQVPAPIFLRVGKLTDIVTLHRF</sequence>
<evidence type="ECO:0000313" key="2">
    <source>
        <dbReference type="Proteomes" id="UP001216595"/>
    </source>
</evidence>
<gene>
    <name evidence="1" type="ORF">PQU94_14060</name>
</gene>
<keyword evidence="2" id="KW-1185">Reference proteome</keyword>
<name>A0ABT5IGU0_9CAUL</name>
<dbReference type="EMBL" id="JAQQKW010000008">
    <property type="protein sequence ID" value="MDC7695401.1"/>
    <property type="molecule type" value="Genomic_DNA"/>
</dbReference>
<comment type="caution">
    <text evidence="1">The sequence shown here is derived from an EMBL/GenBank/DDBJ whole genome shotgun (WGS) entry which is preliminary data.</text>
</comment>
<evidence type="ECO:0000313" key="1">
    <source>
        <dbReference type="EMBL" id="MDC7695401.1"/>
    </source>
</evidence>
<organism evidence="1 2">
    <name type="scientific">Asticcacaulis currens</name>
    <dbReference type="NCBI Taxonomy" id="2984210"/>
    <lineage>
        <taxon>Bacteria</taxon>
        <taxon>Pseudomonadati</taxon>
        <taxon>Pseudomonadota</taxon>
        <taxon>Alphaproteobacteria</taxon>
        <taxon>Caulobacterales</taxon>
        <taxon>Caulobacteraceae</taxon>
        <taxon>Asticcacaulis</taxon>
    </lineage>
</organism>
<accession>A0ABT5IGU0</accession>